<sequence length="175" mass="18835">MVGNDPVNRVDYLGLATEYDSSDEAARVALTLAKELTRQSDDKSKARQNPIVSRQKDKFPRGKLGNEYGGLICAKKSCEVKYIFTGPISGDTGVVNPDKAPCPEGWFKTGEYHTHPGGGQPPQPDLTRSNVPNKDGSKQKNYVGDGREGGGDDYVYGPGEPGPGGVPSYIINSFR</sequence>
<protein>
    <recommendedName>
        <fullName evidence="4">DUF4329 domain-containing protein</fullName>
    </recommendedName>
</protein>
<evidence type="ECO:0000313" key="3">
    <source>
        <dbReference type="Proteomes" id="UP000534294"/>
    </source>
</evidence>
<reference evidence="2 3" key="1">
    <citation type="submission" date="2020-08" db="EMBL/GenBank/DDBJ databases">
        <title>Genomic Encyclopedia of Type Strains, Phase IV (KMG-IV): sequencing the most valuable type-strain genomes for metagenomic binning, comparative biology and taxonomic classification.</title>
        <authorList>
            <person name="Goeker M."/>
        </authorList>
    </citation>
    <scope>NUCLEOTIDE SEQUENCE [LARGE SCALE GENOMIC DNA]</scope>
    <source>
        <strain evidence="2 3">DSM 12251</strain>
    </source>
</reference>
<evidence type="ECO:0000313" key="2">
    <source>
        <dbReference type="EMBL" id="MBB5035803.1"/>
    </source>
</evidence>
<organism evidence="2 3">
    <name type="scientific">Prosthecobacter dejongeii</name>
    <dbReference type="NCBI Taxonomy" id="48465"/>
    <lineage>
        <taxon>Bacteria</taxon>
        <taxon>Pseudomonadati</taxon>
        <taxon>Verrucomicrobiota</taxon>
        <taxon>Verrucomicrobiia</taxon>
        <taxon>Verrucomicrobiales</taxon>
        <taxon>Verrucomicrobiaceae</taxon>
        <taxon>Prosthecobacter</taxon>
    </lineage>
</organism>
<proteinExistence type="predicted"/>
<comment type="caution">
    <text evidence="2">The sequence shown here is derived from an EMBL/GenBank/DDBJ whole genome shotgun (WGS) entry which is preliminary data.</text>
</comment>
<dbReference type="EMBL" id="JACHIF010000001">
    <property type="protein sequence ID" value="MBB5035803.1"/>
    <property type="molecule type" value="Genomic_DNA"/>
</dbReference>
<keyword evidence="3" id="KW-1185">Reference proteome</keyword>
<accession>A0A7W7YGN4</accession>
<feature type="region of interest" description="Disordered" evidence="1">
    <location>
        <begin position="107"/>
        <end position="175"/>
    </location>
</feature>
<gene>
    <name evidence="2" type="ORF">HNQ64_000037</name>
</gene>
<evidence type="ECO:0008006" key="4">
    <source>
        <dbReference type="Google" id="ProtNLM"/>
    </source>
</evidence>
<name>A0A7W7YGN4_9BACT</name>
<feature type="region of interest" description="Disordered" evidence="1">
    <location>
        <begin position="37"/>
        <end position="59"/>
    </location>
</feature>
<dbReference type="Proteomes" id="UP000534294">
    <property type="component" value="Unassembled WGS sequence"/>
</dbReference>
<dbReference type="AlphaFoldDB" id="A0A7W7YGN4"/>
<evidence type="ECO:0000256" key="1">
    <source>
        <dbReference type="SAM" id="MobiDB-lite"/>
    </source>
</evidence>